<feature type="non-terminal residue" evidence="1">
    <location>
        <position position="1"/>
    </location>
</feature>
<name>A0ACC4E0T9_PURLI</name>
<keyword evidence="2" id="KW-1185">Reference proteome</keyword>
<sequence length="1248" mass="137502">VHRCEQKFGQPALLHKLWLAETHFDDTSRPQISTQRRLSKAPSTCAAREKRPRCAIYAMSASAAGAMPTSPRPVGTRRRMRCSAPSGRRHIALPSSWWRVSEKDLTTSHKTVASWDAPSPHPDLPVDTVVSSQYLSGSGMACLVLEGGDIVTVQEDQFADDGAHIEIMGSIDAGIAAARWSPDEELLAVVTKDNNLIFMGSTFDPVIEVPMTSEDLKASKHVSVGWGKKETQFQGRGAKALRDPTIPEKVDEGLPSSHEDGSTTISWRGDGAFVAINSVQEGSRRVIRVYSREGELDSASEPVDGLEGTLSWRPAGNLMAVYPPLPQGSVVDHSKIRLQWNSDSTVLAVALDGLVQFWTMGNYHWYLKQEMPLASGCPQLSWHPEKALRFAAATSTHAVLTEYIFHTARGSCLPPYDNGVVAVIDGETVKLTPFRTANVPPPMSLFDVACESAVGVDVFDMPMKNGRSIKPQLRTRAPLAGPSVLPLRISCNSKDEFRVSFSDGNGIVEAKIDGQSGKFGDAVDDKQRLVSTSTFEDEESIEGYGQDLSGNLYRLSGSSSDLLPVRFPTHLPWFEMSKPEGIVTAFGLSRSGHIYANSRLLAKNCTSFIVTPSHLIFTTSNHFVKYVHLSPDVEALQVPADDPERDERCRSVERGSRLVTAIPTNMSIVLQMPRGNVETIFPRAMVVAGIRSLIDDKNYARAFSYCRTQRVDMNILYDHQPTQFLASVGLFLDQLKDVTYIDLFLSSLREEDVTQTMYQDTKRARTGPLGGVSEIDLSTDMTKPSGSKVNTVCDALLKGLLPRKSTNLQNVITAHVCKAPPALDDGLTLVAELMREDAKVAEKAIEHICFLVDVNRVYEHALGLYNLELALLNLHALPDLRRKFEIDDHLARRTKALLHLQALDAFDELCSYTTKHALYQEALKLYRYDQPRLNALTELYAAHLESTSAFREAGLAYESLQNYVKATNCYRASGATCWQECLYTAQQQTPPLSADAMADLATSLADALWEAKDYRAAATIHVDHLSSLETAVKCLCKGYHFAEAMRLVALRSRPDLLETAVDVGLAEALGSTTEFLADCKGQLLAQVPRIAELRRKAAEDPLAFYEGERAGGADIPDDVSVAASSRMSTSASLFTRYTGKAGSVGTAGTGVSRATSKNRRREEKKRARGRKGTVYEEEYLVNSVRRLVERVAATGAEVERLVFALVRRAWPSGRAPPRPSWPTWWRRVSVPSLRCLPAGGGGERRWRR</sequence>
<organism evidence="1 2">
    <name type="scientific">Purpureocillium lilacinum</name>
    <name type="common">Paecilomyces lilacinus</name>
    <dbReference type="NCBI Taxonomy" id="33203"/>
    <lineage>
        <taxon>Eukaryota</taxon>
        <taxon>Fungi</taxon>
        <taxon>Dikarya</taxon>
        <taxon>Ascomycota</taxon>
        <taxon>Pezizomycotina</taxon>
        <taxon>Sordariomycetes</taxon>
        <taxon>Hypocreomycetidae</taxon>
        <taxon>Hypocreales</taxon>
        <taxon>Ophiocordycipitaceae</taxon>
        <taxon>Purpureocillium</taxon>
    </lineage>
</organism>
<protein>
    <submittedName>
        <fullName evidence="1">Uncharacterized protein</fullName>
    </submittedName>
</protein>
<accession>A0ACC4E0T9</accession>
<evidence type="ECO:0000313" key="2">
    <source>
        <dbReference type="Proteomes" id="UP001638806"/>
    </source>
</evidence>
<gene>
    <name evidence="1" type="ORF">ACCO45_003774</name>
</gene>
<evidence type="ECO:0000313" key="1">
    <source>
        <dbReference type="EMBL" id="KAL3962251.1"/>
    </source>
</evidence>
<comment type="caution">
    <text evidence="1">The sequence shown here is derived from an EMBL/GenBank/DDBJ whole genome shotgun (WGS) entry which is preliminary data.</text>
</comment>
<dbReference type="EMBL" id="JBGNUJ010000003">
    <property type="protein sequence ID" value="KAL3962251.1"/>
    <property type="molecule type" value="Genomic_DNA"/>
</dbReference>
<proteinExistence type="predicted"/>
<reference evidence="1" key="1">
    <citation type="submission" date="2024-12" db="EMBL/GenBank/DDBJ databases">
        <title>Comparative genomics and development of molecular markers within Purpureocillium lilacinum and among Purpureocillium species.</title>
        <authorList>
            <person name="Yeh Z.-Y."/>
            <person name="Ni N.-T."/>
            <person name="Lo P.-H."/>
            <person name="Mushyakhwo K."/>
            <person name="Lin C.-F."/>
            <person name="Nai Y.-S."/>
        </authorList>
    </citation>
    <scope>NUCLEOTIDE SEQUENCE</scope>
    <source>
        <strain evidence="1">NCHU-NPUST-175</strain>
    </source>
</reference>
<dbReference type="Proteomes" id="UP001638806">
    <property type="component" value="Unassembled WGS sequence"/>
</dbReference>